<dbReference type="EMBL" id="JARFPK010000003">
    <property type="protein sequence ID" value="MDF0589775.1"/>
    <property type="molecule type" value="Genomic_DNA"/>
</dbReference>
<protein>
    <submittedName>
        <fullName evidence="1">Uncharacterized protein</fullName>
    </submittedName>
</protein>
<evidence type="ECO:0000313" key="1">
    <source>
        <dbReference type="EMBL" id="MDF0589775.1"/>
    </source>
</evidence>
<proteinExistence type="predicted"/>
<dbReference type="Proteomes" id="UP001220010">
    <property type="component" value="Unassembled WGS sequence"/>
</dbReference>
<reference evidence="1 2" key="1">
    <citation type="submission" date="2023-03" db="EMBL/GenBank/DDBJ databases">
        <title>WGS of Methanotrichaceae archaeon Mx.</title>
        <authorList>
            <person name="Sorokin D.Y."/>
            <person name="Merkel A.Y."/>
        </authorList>
    </citation>
    <scope>NUCLEOTIDE SEQUENCE [LARGE SCALE GENOMIC DNA]</scope>
    <source>
        <strain evidence="1 2">Mx</strain>
    </source>
</reference>
<comment type="caution">
    <text evidence="1">The sequence shown here is derived from an EMBL/GenBank/DDBJ whole genome shotgun (WGS) entry which is preliminary data.</text>
</comment>
<sequence>MLCDSEIEARHERVSIRRDRSQVEKRARVVDGEDDLDNAGFSLLTGMEEGDR</sequence>
<organism evidence="1 2">
    <name type="scientific">Candidatus Methanocrinis natronophilus</name>
    <dbReference type="NCBI Taxonomy" id="3033396"/>
    <lineage>
        <taxon>Archaea</taxon>
        <taxon>Methanobacteriati</taxon>
        <taxon>Methanobacteriota</taxon>
        <taxon>Stenosarchaea group</taxon>
        <taxon>Methanomicrobia</taxon>
        <taxon>Methanotrichales</taxon>
        <taxon>Methanotrichaceae</taxon>
        <taxon>Methanocrinis</taxon>
    </lineage>
</organism>
<name>A0ABT5X520_9EURY</name>
<accession>A0ABT5X520</accession>
<dbReference type="RefSeq" id="WP_316965535.1">
    <property type="nucleotide sequence ID" value="NZ_JARFPK010000003.1"/>
</dbReference>
<evidence type="ECO:0000313" key="2">
    <source>
        <dbReference type="Proteomes" id="UP001220010"/>
    </source>
</evidence>
<keyword evidence="2" id="KW-1185">Reference proteome</keyword>
<gene>
    <name evidence="1" type="ORF">P0O15_01090</name>
</gene>